<evidence type="ECO:0000256" key="2">
    <source>
        <dbReference type="ARBA" id="ARBA00022475"/>
    </source>
</evidence>
<dbReference type="PANTHER" id="PTHR12677">
    <property type="entry name" value="GOLGI APPARATUS MEMBRANE PROTEIN TVP38-RELATED"/>
    <property type="match status" value="1"/>
</dbReference>
<comment type="caution">
    <text evidence="7">The sequence shown here is derived from an EMBL/GenBank/DDBJ whole genome shotgun (WGS) entry which is preliminary data.</text>
</comment>
<evidence type="ECO:0000259" key="6">
    <source>
        <dbReference type="Pfam" id="PF09335"/>
    </source>
</evidence>
<evidence type="ECO:0000256" key="3">
    <source>
        <dbReference type="ARBA" id="ARBA00022692"/>
    </source>
</evidence>
<evidence type="ECO:0000256" key="5">
    <source>
        <dbReference type="ARBA" id="ARBA00023136"/>
    </source>
</evidence>
<dbReference type="EMBL" id="CAUYUJ010015891">
    <property type="protein sequence ID" value="CAK0859323.1"/>
    <property type="molecule type" value="Genomic_DNA"/>
</dbReference>
<proteinExistence type="predicted"/>
<keyword evidence="3" id="KW-0812">Transmembrane</keyword>
<name>A0ABN9UI30_9DINO</name>
<reference evidence="7" key="1">
    <citation type="submission" date="2023-10" db="EMBL/GenBank/DDBJ databases">
        <authorList>
            <person name="Chen Y."/>
            <person name="Shah S."/>
            <person name="Dougan E. K."/>
            <person name="Thang M."/>
            <person name="Chan C."/>
        </authorList>
    </citation>
    <scope>NUCLEOTIDE SEQUENCE [LARGE SCALE GENOMIC DNA]</scope>
</reference>
<dbReference type="Pfam" id="PF09335">
    <property type="entry name" value="VTT_dom"/>
    <property type="match status" value="1"/>
</dbReference>
<gene>
    <name evidence="7" type="ORF">PCOR1329_LOCUS48737</name>
</gene>
<accession>A0ABN9UI30</accession>
<feature type="domain" description="VTT" evidence="6">
    <location>
        <begin position="34"/>
        <end position="148"/>
    </location>
</feature>
<keyword evidence="8" id="KW-1185">Reference proteome</keyword>
<dbReference type="PANTHER" id="PTHR12677:SF59">
    <property type="entry name" value="GOLGI APPARATUS MEMBRANE PROTEIN TVP38-RELATED"/>
    <property type="match status" value="1"/>
</dbReference>
<evidence type="ECO:0000313" key="7">
    <source>
        <dbReference type="EMBL" id="CAK0859323.1"/>
    </source>
</evidence>
<keyword evidence="2" id="KW-1003">Cell membrane</keyword>
<organism evidence="7 8">
    <name type="scientific">Prorocentrum cordatum</name>
    <dbReference type="NCBI Taxonomy" id="2364126"/>
    <lineage>
        <taxon>Eukaryota</taxon>
        <taxon>Sar</taxon>
        <taxon>Alveolata</taxon>
        <taxon>Dinophyceae</taxon>
        <taxon>Prorocentrales</taxon>
        <taxon>Prorocentraceae</taxon>
        <taxon>Prorocentrum</taxon>
    </lineage>
</organism>
<dbReference type="InterPro" id="IPR015414">
    <property type="entry name" value="TMEM64"/>
</dbReference>
<dbReference type="Proteomes" id="UP001189429">
    <property type="component" value="Unassembled WGS sequence"/>
</dbReference>
<protein>
    <recommendedName>
        <fullName evidence="6">VTT domain-containing protein</fullName>
    </recommendedName>
</protein>
<evidence type="ECO:0000313" key="8">
    <source>
        <dbReference type="Proteomes" id="UP001189429"/>
    </source>
</evidence>
<evidence type="ECO:0000256" key="4">
    <source>
        <dbReference type="ARBA" id="ARBA00022989"/>
    </source>
</evidence>
<comment type="subcellular location">
    <subcellularLocation>
        <location evidence="1">Cell membrane</location>
        <topology evidence="1">Multi-pass membrane protein</topology>
    </subcellularLocation>
</comment>
<keyword evidence="4" id="KW-1133">Transmembrane helix</keyword>
<dbReference type="InterPro" id="IPR032816">
    <property type="entry name" value="VTT_dom"/>
</dbReference>
<evidence type="ECO:0000256" key="1">
    <source>
        <dbReference type="ARBA" id="ARBA00004651"/>
    </source>
</evidence>
<keyword evidence="5" id="KW-0472">Membrane</keyword>
<sequence>MELVKAAPPSVLVPLHAASIVVALPGHLAFELGEGYLFGFSKGFALAMTGKSIGSLAAFTIGRSCLGPLNLRDRMHQQLESWPSARRIAKRVESNGGLTVFLIRIAPVPCVVKNYAVAVLTDVSYPVYFAGTLAGLLPTTAAHVAAGALTPSMADLASGHGIATRAVALASTVVGLGMISVVASLCLREDVADEDGEACEEEPGTVKVKAAD</sequence>